<evidence type="ECO:0000313" key="3">
    <source>
        <dbReference type="Proteomes" id="UP001295423"/>
    </source>
</evidence>
<dbReference type="AlphaFoldDB" id="A0AAD2GE93"/>
<evidence type="ECO:0000313" key="2">
    <source>
        <dbReference type="EMBL" id="CAJ1969594.1"/>
    </source>
</evidence>
<dbReference type="EMBL" id="CAKOGP040002424">
    <property type="protein sequence ID" value="CAJ1969594.1"/>
    <property type="molecule type" value="Genomic_DNA"/>
</dbReference>
<protein>
    <submittedName>
        <fullName evidence="2">Uncharacterized protein</fullName>
    </submittedName>
</protein>
<feature type="region of interest" description="Disordered" evidence="1">
    <location>
        <begin position="1"/>
        <end position="20"/>
    </location>
</feature>
<proteinExistence type="predicted"/>
<gene>
    <name evidence="2" type="ORF">CYCCA115_LOCUS23790</name>
</gene>
<organism evidence="2 3">
    <name type="scientific">Cylindrotheca closterium</name>
    <dbReference type="NCBI Taxonomy" id="2856"/>
    <lineage>
        <taxon>Eukaryota</taxon>
        <taxon>Sar</taxon>
        <taxon>Stramenopiles</taxon>
        <taxon>Ochrophyta</taxon>
        <taxon>Bacillariophyta</taxon>
        <taxon>Bacillariophyceae</taxon>
        <taxon>Bacillariophycidae</taxon>
        <taxon>Bacillariales</taxon>
        <taxon>Bacillariaceae</taxon>
        <taxon>Cylindrotheca</taxon>
    </lineage>
</organism>
<keyword evidence="3" id="KW-1185">Reference proteome</keyword>
<name>A0AAD2GE93_9STRA</name>
<dbReference type="Proteomes" id="UP001295423">
    <property type="component" value="Unassembled WGS sequence"/>
</dbReference>
<comment type="caution">
    <text evidence="2">The sequence shown here is derived from an EMBL/GenBank/DDBJ whole genome shotgun (WGS) entry which is preliminary data.</text>
</comment>
<sequence length="205" mass="23397">MGPATPTTPTSTSIITTTSTTTTTTTPLKVVDKSKKVEETLQTTTTTTKTTTTTPVKEEIKKNIIVNKVWNDCDSIRGQLFRDLCFGRYGSDTAATEIHRDAERDYSQYNLQTIQRKVRELRIFVKAYHRGVWLDEMVGFKELCRLDQLPTDEEKKGREEEYNRFEKLHPIRKVPSKRNNVSTNDLDELFGEFIALSVKSGAVKV</sequence>
<evidence type="ECO:0000256" key="1">
    <source>
        <dbReference type="SAM" id="MobiDB-lite"/>
    </source>
</evidence>
<accession>A0AAD2GE93</accession>
<reference evidence="2" key="1">
    <citation type="submission" date="2023-08" db="EMBL/GenBank/DDBJ databases">
        <authorList>
            <person name="Audoor S."/>
            <person name="Bilcke G."/>
        </authorList>
    </citation>
    <scope>NUCLEOTIDE SEQUENCE</scope>
</reference>